<organism evidence="5 6">
    <name type="scientific">Rhodotorula toruloides</name>
    <name type="common">Yeast</name>
    <name type="synonym">Rhodosporidium toruloides</name>
    <dbReference type="NCBI Taxonomy" id="5286"/>
    <lineage>
        <taxon>Eukaryota</taxon>
        <taxon>Fungi</taxon>
        <taxon>Dikarya</taxon>
        <taxon>Basidiomycota</taxon>
        <taxon>Pucciniomycotina</taxon>
        <taxon>Microbotryomycetes</taxon>
        <taxon>Sporidiobolales</taxon>
        <taxon>Sporidiobolaceae</taxon>
        <taxon>Rhodotorula</taxon>
    </lineage>
</organism>
<protein>
    <submittedName>
        <fullName evidence="5">Ankyrin repeat protein</fullName>
    </submittedName>
</protein>
<feature type="repeat" description="ANK" evidence="3">
    <location>
        <begin position="31"/>
        <end position="63"/>
    </location>
</feature>
<feature type="compositionally biased region" description="Basic and acidic residues" evidence="4">
    <location>
        <begin position="205"/>
        <end position="215"/>
    </location>
</feature>
<dbReference type="Pfam" id="PF12796">
    <property type="entry name" value="Ank_2"/>
    <property type="match status" value="1"/>
</dbReference>
<dbReference type="SUPFAM" id="SSF48403">
    <property type="entry name" value="Ankyrin repeat"/>
    <property type="match status" value="1"/>
</dbReference>
<dbReference type="GO" id="GO:0004842">
    <property type="term" value="F:ubiquitin-protein transferase activity"/>
    <property type="evidence" value="ECO:0007669"/>
    <property type="project" value="TreeGrafter"/>
</dbReference>
<accession>A0A511K986</accession>
<evidence type="ECO:0000256" key="1">
    <source>
        <dbReference type="ARBA" id="ARBA00022737"/>
    </source>
</evidence>
<dbReference type="Gene3D" id="1.25.40.20">
    <property type="entry name" value="Ankyrin repeat-containing domain"/>
    <property type="match status" value="1"/>
</dbReference>
<sequence>MANIWTAAAGDFERVKQLVESGTSPNVLDENSYSPLHAAASWGQADILRYLVEKGGNINLTDSDGETPLFVVETVGMAKLVVELGGDPRWRNEEGTTPAASLQEDYPHIALYLRTLTGETGPSSSSTDSSSALTSSTSTQPDLEAPTDELMTAVRGIMERSERGEITEAETDELLREVVERTVAGQVEAGRAIGEQMLVDDEQGEGGRTRQRAADELAQGPASGGKRSREDRDDIGR</sequence>
<feature type="region of interest" description="Disordered" evidence="4">
    <location>
        <begin position="117"/>
        <end position="148"/>
    </location>
</feature>
<feature type="compositionally biased region" description="Low complexity" evidence="4">
    <location>
        <begin position="117"/>
        <end position="139"/>
    </location>
</feature>
<dbReference type="AlphaFoldDB" id="A0A511K986"/>
<proteinExistence type="predicted"/>
<dbReference type="InterPro" id="IPR036770">
    <property type="entry name" value="Ankyrin_rpt-contain_sf"/>
</dbReference>
<comment type="caution">
    <text evidence="5">The sequence shown here is derived from an EMBL/GenBank/DDBJ whole genome shotgun (WGS) entry which is preliminary data.</text>
</comment>
<feature type="compositionally biased region" description="Basic and acidic residues" evidence="4">
    <location>
        <begin position="227"/>
        <end position="237"/>
    </location>
</feature>
<dbReference type="InterPro" id="IPR002110">
    <property type="entry name" value="Ankyrin_rpt"/>
</dbReference>
<dbReference type="PROSITE" id="PS50088">
    <property type="entry name" value="ANK_REPEAT"/>
    <property type="match status" value="1"/>
</dbReference>
<keyword evidence="2 3" id="KW-0040">ANK repeat</keyword>
<gene>
    <name evidence="5" type="ORF">Rt10032_c02g0940</name>
</gene>
<dbReference type="OrthoDB" id="19174at2759"/>
<reference evidence="5 6" key="1">
    <citation type="submission" date="2019-07" db="EMBL/GenBank/DDBJ databases">
        <title>Rhodotorula toruloides NBRC10032 genome sequencing.</title>
        <authorList>
            <person name="Shida Y."/>
            <person name="Takaku H."/>
            <person name="Ogasawara W."/>
            <person name="Mori K."/>
        </authorList>
    </citation>
    <scope>NUCLEOTIDE SEQUENCE [LARGE SCALE GENOMIC DNA]</scope>
    <source>
        <strain evidence="5 6">NBRC10032</strain>
    </source>
</reference>
<dbReference type="SMART" id="SM00248">
    <property type="entry name" value="ANK"/>
    <property type="match status" value="1"/>
</dbReference>
<feature type="region of interest" description="Disordered" evidence="4">
    <location>
        <begin position="188"/>
        <end position="237"/>
    </location>
</feature>
<evidence type="ECO:0000313" key="5">
    <source>
        <dbReference type="EMBL" id="GEM06923.1"/>
    </source>
</evidence>
<dbReference type="PANTHER" id="PTHR24171">
    <property type="entry name" value="ANKYRIN REPEAT DOMAIN-CONTAINING PROTEIN 39-RELATED"/>
    <property type="match status" value="1"/>
</dbReference>
<evidence type="ECO:0000256" key="2">
    <source>
        <dbReference type="ARBA" id="ARBA00023043"/>
    </source>
</evidence>
<dbReference type="GO" id="GO:0085020">
    <property type="term" value="P:protein K6-linked ubiquitination"/>
    <property type="evidence" value="ECO:0007669"/>
    <property type="project" value="TreeGrafter"/>
</dbReference>
<dbReference type="PANTHER" id="PTHR24171:SF8">
    <property type="entry name" value="BRCA1-ASSOCIATED RING DOMAIN PROTEIN 1"/>
    <property type="match status" value="1"/>
</dbReference>
<dbReference type="PROSITE" id="PS50297">
    <property type="entry name" value="ANK_REP_REGION"/>
    <property type="match status" value="1"/>
</dbReference>
<evidence type="ECO:0000256" key="3">
    <source>
        <dbReference type="PROSITE-ProRule" id="PRU00023"/>
    </source>
</evidence>
<name>A0A511K986_RHOTO</name>
<dbReference type="Proteomes" id="UP000321518">
    <property type="component" value="Unassembled WGS sequence"/>
</dbReference>
<evidence type="ECO:0000256" key="4">
    <source>
        <dbReference type="SAM" id="MobiDB-lite"/>
    </source>
</evidence>
<evidence type="ECO:0000313" key="6">
    <source>
        <dbReference type="Proteomes" id="UP000321518"/>
    </source>
</evidence>
<keyword evidence="1" id="KW-0677">Repeat</keyword>
<dbReference type="EMBL" id="BJWK01000002">
    <property type="protein sequence ID" value="GEM06923.1"/>
    <property type="molecule type" value="Genomic_DNA"/>
</dbReference>